<dbReference type="AlphaFoldDB" id="A0A5B7WX07"/>
<protein>
    <submittedName>
        <fullName evidence="1">Thioesterase superfamily protein</fullName>
    </submittedName>
</protein>
<proteinExistence type="predicted"/>
<dbReference type="Proteomes" id="UP000307000">
    <property type="component" value="Chromosome"/>
</dbReference>
<dbReference type="RefSeq" id="WP_054822066.1">
    <property type="nucleotide sequence ID" value="NZ_CP034412.1"/>
</dbReference>
<reference evidence="1 2" key="1">
    <citation type="submission" date="2018-12" db="EMBL/GenBank/DDBJ databases">
        <title>Complete Genome Sequence of Glutamicibacter creatinolyticus strain LGCM259,isolated from an abscess of a 12-year-old mare in Italy.</title>
        <authorList>
            <person name="Santos R.G."/>
            <person name="Silva A.L."/>
            <person name="Seyffert N."/>
            <person name="Castro T.L.P."/>
            <person name="Attili A.R."/>
            <person name="Rifici C."/>
            <person name="Mazzullo G."/>
            <person name="Brenig B."/>
            <person name="Venanzi F."/>
            <person name="Azevedo V."/>
        </authorList>
    </citation>
    <scope>NUCLEOTIDE SEQUENCE [LARGE SCALE GENOMIC DNA]</scope>
    <source>
        <strain evidence="1 2">LGCM 259</strain>
    </source>
</reference>
<dbReference type="Gene3D" id="3.10.129.10">
    <property type="entry name" value="Hotdog Thioesterase"/>
    <property type="match status" value="1"/>
</dbReference>
<name>A0A5B7WX07_9MICC</name>
<evidence type="ECO:0000313" key="1">
    <source>
        <dbReference type="EMBL" id="QCY48437.1"/>
    </source>
</evidence>
<dbReference type="InterPro" id="IPR029069">
    <property type="entry name" value="HotDog_dom_sf"/>
</dbReference>
<accession>A0A5B7WX07</accession>
<dbReference type="SUPFAM" id="SSF54637">
    <property type="entry name" value="Thioesterase/thiol ester dehydrase-isomerase"/>
    <property type="match status" value="1"/>
</dbReference>
<dbReference type="KEGG" id="gcr:GcLGCM259_2730"/>
<evidence type="ECO:0000313" key="2">
    <source>
        <dbReference type="Proteomes" id="UP000307000"/>
    </source>
</evidence>
<keyword evidence="2" id="KW-1185">Reference proteome</keyword>
<dbReference type="CDD" id="cd00586">
    <property type="entry name" value="4HBT"/>
    <property type="match status" value="1"/>
</dbReference>
<dbReference type="Pfam" id="PF13279">
    <property type="entry name" value="4HBT_2"/>
    <property type="match status" value="1"/>
</dbReference>
<dbReference type="EMBL" id="CP034412">
    <property type="protein sequence ID" value="QCY48437.1"/>
    <property type="molecule type" value="Genomic_DNA"/>
</dbReference>
<organism evidence="1 2">
    <name type="scientific">Glutamicibacter creatinolyticus</name>
    <dbReference type="NCBI Taxonomy" id="162496"/>
    <lineage>
        <taxon>Bacteria</taxon>
        <taxon>Bacillati</taxon>
        <taxon>Actinomycetota</taxon>
        <taxon>Actinomycetes</taxon>
        <taxon>Micrococcales</taxon>
        <taxon>Micrococcaceae</taxon>
        <taxon>Glutamicibacter</taxon>
    </lineage>
</organism>
<dbReference type="InterPro" id="IPR051490">
    <property type="entry name" value="THEM6_lcsJ_thioesterase"/>
</dbReference>
<sequence length="183" mass="20857">MHMIFRILILLFSSRRRPKLSMLDAGSVPMRATLTDIDFAGHINNGMYFSIFDLGRFDLMFRSGMWAALRRNKWTPVVQAEMITFRKSVKLGVKFTQETQVLGADEKCIYFEQRIVVDGEIYARGYIATRLVSKSGPVPNEQIFAAAGVSMPDDRQVPAWITQWREDSSLPSARRPAPHSWVG</sequence>
<gene>
    <name evidence="1" type="ORF">GcLGCM259_2730</name>
</gene>
<dbReference type="PANTHER" id="PTHR12475:SF4">
    <property type="entry name" value="PROTEIN THEM6"/>
    <property type="match status" value="1"/>
</dbReference>
<dbReference type="PANTHER" id="PTHR12475">
    <property type="match status" value="1"/>
</dbReference>